<dbReference type="PROSITE" id="PS50082">
    <property type="entry name" value="WD_REPEATS_2"/>
    <property type="match status" value="1"/>
</dbReference>
<dbReference type="Proteomes" id="UP001367508">
    <property type="component" value="Unassembled WGS sequence"/>
</dbReference>
<dbReference type="EMBL" id="JAYMYQ010000011">
    <property type="protein sequence ID" value="KAK7306446.1"/>
    <property type="molecule type" value="Genomic_DNA"/>
</dbReference>
<dbReference type="PANTHER" id="PTHR13831">
    <property type="entry name" value="MEMBER OF THE HIR1 FAMILY OF WD-REPEAT PROTEINS"/>
    <property type="match status" value="1"/>
</dbReference>
<proteinExistence type="predicted"/>
<dbReference type="PANTHER" id="PTHR13831:SF0">
    <property type="entry name" value="PROTEIN HIRA"/>
    <property type="match status" value="1"/>
</dbReference>
<comment type="caution">
    <text evidence="2">The sequence shown here is derived from an EMBL/GenBank/DDBJ whole genome shotgun (WGS) entry which is preliminary data.</text>
</comment>
<keyword evidence="3" id="KW-1185">Reference proteome</keyword>
<evidence type="ECO:0000256" key="1">
    <source>
        <dbReference type="PROSITE-ProRule" id="PRU00221"/>
    </source>
</evidence>
<reference evidence="2 3" key="1">
    <citation type="submission" date="2024-01" db="EMBL/GenBank/DDBJ databases">
        <title>The genomes of 5 underutilized Papilionoideae crops provide insights into root nodulation and disease resistanc.</title>
        <authorList>
            <person name="Jiang F."/>
        </authorList>
    </citation>
    <scope>NUCLEOTIDE SEQUENCE [LARGE SCALE GENOMIC DNA]</scope>
    <source>
        <strain evidence="2">LVBAO_FW01</strain>
        <tissue evidence="2">Leaves</tissue>
    </source>
</reference>
<gene>
    <name evidence="2" type="ORF">VNO77_44386</name>
</gene>
<keyword evidence="1" id="KW-0853">WD repeat</keyword>
<evidence type="ECO:0000313" key="2">
    <source>
        <dbReference type="EMBL" id="KAK7306446.1"/>
    </source>
</evidence>
<name>A0AAN9JY04_CANGL</name>
<protein>
    <submittedName>
        <fullName evidence="2">Uncharacterized protein</fullName>
    </submittedName>
</protein>
<dbReference type="InterPro" id="IPR031120">
    <property type="entry name" value="HIR1-like"/>
</dbReference>
<dbReference type="AlphaFoldDB" id="A0AAN9JY04"/>
<dbReference type="SUPFAM" id="SSF50978">
    <property type="entry name" value="WD40 repeat-like"/>
    <property type="match status" value="1"/>
</dbReference>
<accession>A0AAN9JY04</accession>
<dbReference type="InterPro" id="IPR036322">
    <property type="entry name" value="WD40_repeat_dom_sf"/>
</dbReference>
<dbReference type="GO" id="GO:0006338">
    <property type="term" value="P:chromatin remodeling"/>
    <property type="evidence" value="ECO:0007669"/>
    <property type="project" value="TreeGrafter"/>
</dbReference>
<dbReference type="GO" id="GO:0005634">
    <property type="term" value="C:nucleus"/>
    <property type="evidence" value="ECO:0007669"/>
    <property type="project" value="InterPro"/>
</dbReference>
<organism evidence="2 3">
    <name type="scientific">Canavalia gladiata</name>
    <name type="common">Sword bean</name>
    <name type="synonym">Dolichos gladiatus</name>
    <dbReference type="NCBI Taxonomy" id="3824"/>
    <lineage>
        <taxon>Eukaryota</taxon>
        <taxon>Viridiplantae</taxon>
        <taxon>Streptophyta</taxon>
        <taxon>Embryophyta</taxon>
        <taxon>Tracheophyta</taxon>
        <taxon>Spermatophyta</taxon>
        <taxon>Magnoliopsida</taxon>
        <taxon>eudicotyledons</taxon>
        <taxon>Gunneridae</taxon>
        <taxon>Pentapetalae</taxon>
        <taxon>rosids</taxon>
        <taxon>fabids</taxon>
        <taxon>Fabales</taxon>
        <taxon>Fabaceae</taxon>
        <taxon>Papilionoideae</taxon>
        <taxon>50 kb inversion clade</taxon>
        <taxon>NPAAA clade</taxon>
        <taxon>indigoferoid/millettioid clade</taxon>
        <taxon>Phaseoleae</taxon>
        <taxon>Canavalia</taxon>
    </lineage>
</organism>
<dbReference type="GO" id="GO:0000785">
    <property type="term" value="C:chromatin"/>
    <property type="evidence" value="ECO:0007669"/>
    <property type="project" value="TreeGrafter"/>
</dbReference>
<evidence type="ECO:0000313" key="3">
    <source>
        <dbReference type="Proteomes" id="UP001367508"/>
    </source>
</evidence>
<dbReference type="Gene3D" id="2.130.10.10">
    <property type="entry name" value="YVTN repeat-like/Quinoprotein amine dehydrogenase"/>
    <property type="match status" value="1"/>
</dbReference>
<dbReference type="GO" id="GO:0006351">
    <property type="term" value="P:DNA-templated transcription"/>
    <property type="evidence" value="ECO:0007669"/>
    <property type="project" value="InterPro"/>
</dbReference>
<dbReference type="InterPro" id="IPR015943">
    <property type="entry name" value="WD40/YVTN_repeat-like_dom_sf"/>
</dbReference>
<dbReference type="GO" id="GO:0000417">
    <property type="term" value="C:HIR complex"/>
    <property type="evidence" value="ECO:0007669"/>
    <property type="project" value="TreeGrafter"/>
</dbReference>
<feature type="repeat" description="WD" evidence="1">
    <location>
        <begin position="126"/>
        <end position="167"/>
    </location>
</feature>
<dbReference type="GO" id="GO:0031491">
    <property type="term" value="F:nucleosome binding"/>
    <property type="evidence" value="ECO:0007669"/>
    <property type="project" value="TreeGrafter"/>
</dbReference>
<dbReference type="InterPro" id="IPR001680">
    <property type="entry name" value="WD40_rpt"/>
</dbReference>
<sequence length="245" mass="27477">MGEIGYAKRPFFSFPTFRASISRFLSFSVSRFFNRFLIQAFSLSFLQIPRASLRFWSLFGVLLEKSLGIFDLGEQHQAFQRKLLRAQSPGIAKFGSGEPPGIENWKVAMTLREHTTDVNGTCMTVLRGHRSLVTGVPWDPIGFFIASQSDDKTVIIGKISDKSLAHRTDGHWAKSFGSTFSKKLGWSPCGAFYHHHSWFPKTEELLGYSRSVKTITMSIKGKLQAQLSGPFALHSQKDPGSNLTH</sequence>